<comment type="caution">
    <text evidence="3">The sequence shown here is derived from an EMBL/GenBank/DDBJ whole genome shotgun (WGS) entry which is preliminary data.</text>
</comment>
<dbReference type="InterPro" id="IPR045518">
    <property type="entry name" value="2EXR"/>
</dbReference>
<dbReference type="EMBL" id="MU253830">
    <property type="protein sequence ID" value="KAG9245798.1"/>
    <property type="molecule type" value="Genomic_DNA"/>
</dbReference>
<gene>
    <name evidence="3" type="ORF">BJ878DRAFT_418380</name>
</gene>
<evidence type="ECO:0000313" key="4">
    <source>
        <dbReference type="Proteomes" id="UP000887226"/>
    </source>
</evidence>
<dbReference type="Proteomes" id="UP000887226">
    <property type="component" value="Unassembled WGS sequence"/>
</dbReference>
<dbReference type="Pfam" id="PF20150">
    <property type="entry name" value="2EXR"/>
    <property type="match status" value="1"/>
</dbReference>
<evidence type="ECO:0000256" key="1">
    <source>
        <dbReference type="SAM" id="MobiDB-lite"/>
    </source>
</evidence>
<reference evidence="3" key="1">
    <citation type="journal article" date="2021" name="IMA Fungus">
        <title>Genomic characterization of three marine fungi, including Emericellopsis atlantica sp. nov. with signatures of a generalist lifestyle and marine biomass degradation.</title>
        <authorList>
            <person name="Hagestad O.C."/>
            <person name="Hou L."/>
            <person name="Andersen J.H."/>
            <person name="Hansen E.H."/>
            <person name="Altermark B."/>
            <person name="Li C."/>
            <person name="Kuhnert E."/>
            <person name="Cox R.J."/>
            <person name="Crous P.W."/>
            <person name="Spatafora J.W."/>
            <person name="Lail K."/>
            <person name="Amirebrahimi M."/>
            <person name="Lipzen A."/>
            <person name="Pangilinan J."/>
            <person name="Andreopoulos W."/>
            <person name="Hayes R.D."/>
            <person name="Ng V."/>
            <person name="Grigoriev I.V."/>
            <person name="Jackson S.A."/>
            <person name="Sutton T.D.S."/>
            <person name="Dobson A.D.W."/>
            <person name="Rama T."/>
        </authorList>
    </citation>
    <scope>NUCLEOTIDE SEQUENCE</scope>
    <source>
        <strain evidence="3">TRa3180A</strain>
    </source>
</reference>
<organism evidence="3 4">
    <name type="scientific">Calycina marina</name>
    <dbReference type="NCBI Taxonomy" id="1763456"/>
    <lineage>
        <taxon>Eukaryota</taxon>
        <taxon>Fungi</taxon>
        <taxon>Dikarya</taxon>
        <taxon>Ascomycota</taxon>
        <taxon>Pezizomycotina</taxon>
        <taxon>Leotiomycetes</taxon>
        <taxon>Helotiales</taxon>
        <taxon>Pezizellaceae</taxon>
        <taxon>Calycina</taxon>
    </lineage>
</organism>
<dbReference type="OrthoDB" id="3473305at2759"/>
<dbReference type="PANTHER" id="PTHR35910">
    <property type="entry name" value="2EXR DOMAIN-CONTAINING PROTEIN"/>
    <property type="match status" value="1"/>
</dbReference>
<sequence length="277" mass="31636">MSKPTLLLLANDNDNSEPSEKIPSSIQSPASPVYLPPSKPSYPLRTMIASIFSKRVPQFNDLPKELRLLIWEAALPDGRVHELHPCTTLLENGKMMFRSNHSKPPIILSVCRESRVIALQHYQLMNYDAPTGAKGIRKFYFSPRNDTLFLNTLMGLYMAFMLLESETELDSPLGRGAMMGWQNTRFRTSVWPGENGTSLQPLNASMESLDRLQKPIIQFTKMEYASRDEEENTSIGLPLVEVVSVNRKRYLRGDMRYGFRKTCSKLHVRPPTFLLRL</sequence>
<evidence type="ECO:0000313" key="3">
    <source>
        <dbReference type="EMBL" id="KAG9245798.1"/>
    </source>
</evidence>
<feature type="region of interest" description="Disordered" evidence="1">
    <location>
        <begin position="1"/>
        <end position="31"/>
    </location>
</feature>
<accession>A0A9P7Z567</accession>
<feature type="domain" description="2EXR" evidence="2">
    <location>
        <begin position="57"/>
        <end position="148"/>
    </location>
</feature>
<keyword evidence="4" id="KW-1185">Reference proteome</keyword>
<proteinExistence type="predicted"/>
<dbReference type="AlphaFoldDB" id="A0A9P7Z567"/>
<protein>
    <recommendedName>
        <fullName evidence="2">2EXR domain-containing protein</fullName>
    </recommendedName>
</protein>
<evidence type="ECO:0000259" key="2">
    <source>
        <dbReference type="Pfam" id="PF20150"/>
    </source>
</evidence>
<dbReference type="PANTHER" id="PTHR35910:SF6">
    <property type="entry name" value="2EXR DOMAIN-CONTAINING PROTEIN"/>
    <property type="match status" value="1"/>
</dbReference>
<name>A0A9P7Z567_9HELO</name>